<evidence type="ECO:0000313" key="6">
    <source>
        <dbReference type="EMBL" id="CAL6103232.1"/>
    </source>
</evidence>
<accession>A0AA86NF23</accession>
<feature type="domain" description="Methyltransferase type 11" evidence="4">
    <location>
        <begin position="52"/>
        <end position="141"/>
    </location>
</feature>
<evidence type="ECO:0000256" key="2">
    <source>
        <dbReference type="ARBA" id="ARBA00022603"/>
    </source>
</evidence>
<dbReference type="GO" id="GO:0032259">
    <property type="term" value="P:methylation"/>
    <property type="evidence" value="ECO:0007669"/>
    <property type="project" value="UniProtKB-KW"/>
</dbReference>
<evidence type="ECO:0000256" key="1">
    <source>
        <dbReference type="ARBA" id="ARBA00008361"/>
    </source>
</evidence>
<name>A0AA86NF23_9EUKA</name>
<reference evidence="6 7" key="2">
    <citation type="submission" date="2024-07" db="EMBL/GenBank/DDBJ databases">
        <authorList>
            <person name="Akdeniz Z."/>
        </authorList>
    </citation>
    <scope>NUCLEOTIDE SEQUENCE [LARGE SCALE GENOMIC DNA]</scope>
</reference>
<dbReference type="InterPro" id="IPR029063">
    <property type="entry name" value="SAM-dependent_MTases_sf"/>
</dbReference>
<keyword evidence="3" id="KW-0808">Transferase</keyword>
<evidence type="ECO:0000313" key="5">
    <source>
        <dbReference type="EMBL" id="CAI9917969.1"/>
    </source>
</evidence>
<evidence type="ECO:0000313" key="7">
    <source>
        <dbReference type="Proteomes" id="UP001642409"/>
    </source>
</evidence>
<dbReference type="GO" id="GO:0008757">
    <property type="term" value="F:S-adenosylmethionine-dependent methyltransferase activity"/>
    <property type="evidence" value="ECO:0007669"/>
    <property type="project" value="InterPro"/>
</dbReference>
<evidence type="ECO:0000256" key="3">
    <source>
        <dbReference type="ARBA" id="ARBA00022679"/>
    </source>
</evidence>
<gene>
    <name evidence="5" type="ORF">HINF_LOCUS5614</name>
    <name evidence="6" type="ORF">HINF_LOCUS72046</name>
</gene>
<dbReference type="AlphaFoldDB" id="A0AA86NF23"/>
<dbReference type="InterPro" id="IPR051419">
    <property type="entry name" value="Lys/N-term_MeTrsfase_sf"/>
</dbReference>
<organism evidence="5">
    <name type="scientific">Hexamita inflata</name>
    <dbReference type="NCBI Taxonomy" id="28002"/>
    <lineage>
        <taxon>Eukaryota</taxon>
        <taxon>Metamonada</taxon>
        <taxon>Diplomonadida</taxon>
        <taxon>Hexamitidae</taxon>
        <taxon>Hexamitinae</taxon>
        <taxon>Hexamita</taxon>
    </lineage>
</organism>
<comment type="similarity">
    <text evidence="1">Belongs to the methyltransferase superfamily.</text>
</comment>
<keyword evidence="7" id="KW-1185">Reference proteome</keyword>
<evidence type="ECO:0000259" key="4">
    <source>
        <dbReference type="Pfam" id="PF08241"/>
    </source>
</evidence>
<dbReference type="EMBL" id="CATOUU010000146">
    <property type="protein sequence ID" value="CAI9917969.1"/>
    <property type="molecule type" value="Genomic_DNA"/>
</dbReference>
<dbReference type="InterPro" id="IPR013216">
    <property type="entry name" value="Methyltransf_11"/>
</dbReference>
<keyword evidence="2 5" id="KW-0489">Methyltransferase</keyword>
<dbReference type="Proteomes" id="UP001642409">
    <property type="component" value="Unassembled WGS sequence"/>
</dbReference>
<comment type="caution">
    <text evidence="5">The sequence shown here is derived from an EMBL/GenBank/DDBJ whole genome shotgun (WGS) entry which is preliminary data.</text>
</comment>
<dbReference type="PANTHER" id="PTHR12176:SF83">
    <property type="entry name" value="CITRATE SYNTHASE-LYSINE N-METHYLTRANSFERASE CSKMT, MITOCHONDRIAL"/>
    <property type="match status" value="1"/>
</dbReference>
<reference evidence="5" key="1">
    <citation type="submission" date="2023-06" db="EMBL/GenBank/DDBJ databases">
        <authorList>
            <person name="Kurt Z."/>
        </authorList>
    </citation>
    <scope>NUCLEOTIDE SEQUENCE</scope>
</reference>
<proteinExistence type="inferred from homology"/>
<dbReference type="Gene3D" id="3.40.50.150">
    <property type="entry name" value="Vaccinia Virus protein VP39"/>
    <property type="match status" value="1"/>
</dbReference>
<dbReference type="PANTHER" id="PTHR12176">
    <property type="entry name" value="SAM-DEPENDENT METHYLTRANSFERASE SUPERFAMILY PROTEIN"/>
    <property type="match status" value="1"/>
</dbReference>
<dbReference type="EMBL" id="CAXDID020000564">
    <property type="protein sequence ID" value="CAL6103232.1"/>
    <property type="molecule type" value="Genomic_DNA"/>
</dbReference>
<dbReference type="CDD" id="cd02440">
    <property type="entry name" value="AdoMet_MTases"/>
    <property type="match status" value="1"/>
</dbReference>
<sequence length="190" mass="22075">MNQSHSLFVNTPRNWSEYYGKISVFREYYLRVNDLSDILKPMITEQSEVLILGCGTSLLGFELSANVTQIDFCKPVIDHMQLKEQKSEYLHMDARALRFPDCTFNLVLVKALFEFQDDIQSICQIIIESHRVLTKNGILLVISQINEEFMSDSLDIVKWQKVKTLRTPVNNCCQNGKEERPDVQIFVCFK</sequence>
<dbReference type="SUPFAM" id="SSF53335">
    <property type="entry name" value="S-adenosyl-L-methionine-dependent methyltransferases"/>
    <property type="match status" value="1"/>
</dbReference>
<protein>
    <submittedName>
        <fullName evidence="5">Methyltransferase</fullName>
    </submittedName>
</protein>
<dbReference type="Pfam" id="PF08241">
    <property type="entry name" value="Methyltransf_11"/>
    <property type="match status" value="1"/>
</dbReference>